<dbReference type="AlphaFoldDB" id="A0A7G5FGS0"/>
<sequence>MCRAVECTQCHKTTWTGCGNHVDQVMAGIAPAKRCKCNPQTTAEARAAKPAGLLARLFGGK</sequence>
<dbReference type="PANTHER" id="PTHR34724:SF2">
    <property type="entry name" value="OS12G0596101 PROTEIN"/>
    <property type="match status" value="1"/>
</dbReference>
<protein>
    <submittedName>
        <fullName evidence="1">Uncharacterized protein</fullName>
    </submittedName>
</protein>
<keyword evidence="2" id="KW-1185">Reference proteome</keyword>
<gene>
    <name evidence="1" type="ORF">HW450_03495</name>
</gene>
<proteinExistence type="predicted"/>
<dbReference type="RefSeq" id="WP_182386628.1">
    <property type="nucleotide sequence ID" value="NZ_CP059833.1"/>
</dbReference>
<organism evidence="1 2">
    <name type="scientific">Corynebacterium hindlerae</name>
    <dbReference type="NCBI Taxonomy" id="699041"/>
    <lineage>
        <taxon>Bacteria</taxon>
        <taxon>Bacillati</taxon>
        <taxon>Actinomycetota</taxon>
        <taxon>Actinomycetes</taxon>
        <taxon>Mycobacteriales</taxon>
        <taxon>Corynebacteriaceae</taxon>
        <taxon>Corynebacterium</taxon>
    </lineage>
</organism>
<dbReference type="EMBL" id="CP059833">
    <property type="protein sequence ID" value="QMV85811.1"/>
    <property type="molecule type" value="Genomic_DNA"/>
</dbReference>
<evidence type="ECO:0000313" key="2">
    <source>
        <dbReference type="Proteomes" id="UP000515570"/>
    </source>
</evidence>
<accession>A0A7G5FGS0</accession>
<dbReference type="PANTHER" id="PTHR34724">
    <property type="entry name" value="OS12G0596101 PROTEIN"/>
    <property type="match status" value="1"/>
</dbReference>
<dbReference type="Proteomes" id="UP000515570">
    <property type="component" value="Chromosome"/>
</dbReference>
<reference evidence="1 2" key="1">
    <citation type="submission" date="2020-07" db="EMBL/GenBank/DDBJ databases">
        <title>non toxigenic Corynebacterium sp. nov from a clinical source.</title>
        <authorList>
            <person name="Bernier A.-M."/>
            <person name="Bernard K."/>
        </authorList>
    </citation>
    <scope>NUCLEOTIDE SEQUENCE [LARGE SCALE GENOMIC DNA]</scope>
    <source>
        <strain evidence="2">NML 93-0612</strain>
    </source>
</reference>
<name>A0A7G5FGS0_9CORY</name>
<evidence type="ECO:0000313" key="1">
    <source>
        <dbReference type="EMBL" id="QMV85811.1"/>
    </source>
</evidence>